<reference evidence="2" key="1">
    <citation type="submission" date="2022-08" db="UniProtKB">
        <authorList>
            <consortium name="EnsemblMetazoa"/>
        </authorList>
    </citation>
    <scope>IDENTIFICATION</scope>
    <source>
        <strain evidence="2">05x7-T-G4-1.051#20</strain>
    </source>
</reference>
<evidence type="ECO:0008006" key="4">
    <source>
        <dbReference type="Google" id="ProtNLM"/>
    </source>
</evidence>
<feature type="chain" id="PRO_5036456924" description="Secreted protein" evidence="1">
    <location>
        <begin position="22"/>
        <end position="86"/>
    </location>
</feature>
<feature type="signal peptide" evidence="1">
    <location>
        <begin position="1"/>
        <end position="21"/>
    </location>
</feature>
<accession>A0A8W8MML3</accession>
<evidence type="ECO:0000313" key="2">
    <source>
        <dbReference type="EnsemblMetazoa" id="G33955.1:cds"/>
    </source>
</evidence>
<dbReference type="EnsemblMetazoa" id="G33955.1">
    <property type="protein sequence ID" value="G33955.1:cds"/>
    <property type="gene ID" value="G33955"/>
</dbReference>
<dbReference type="Proteomes" id="UP000005408">
    <property type="component" value="Unassembled WGS sequence"/>
</dbReference>
<name>A0A8W8MML3_MAGGI</name>
<organism evidence="2 3">
    <name type="scientific">Magallana gigas</name>
    <name type="common">Pacific oyster</name>
    <name type="synonym">Crassostrea gigas</name>
    <dbReference type="NCBI Taxonomy" id="29159"/>
    <lineage>
        <taxon>Eukaryota</taxon>
        <taxon>Metazoa</taxon>
        <taxon>Spiralia</taxon>
        <taxon>Lophotrochozoa</taxon>
        <taxon>Mollusca</taxon>
        <taxon>Bivalvia</taxon>
        <taxon>Autobranchia</taxon>
        <taxon>Pteriomorphia</taxon>
        <taxon>Ostreida</taxon>
        <taxon>Ostreoidea</taxon>
        <taxon>Ostreidae</taxon>
        <taxon>Magallana</taxon>
    </lineage>
</organism>
<protein>
    <recommendedName>
        <fullName evidence="4">Secreted protein</fullName>
    </recommendedName>
</protein>
<keyword evidence="1" id="KW-0732">Signal</keyword>
<evidence type="ECO:0000313" key="3">
    <source>
        <dbReference type="Proteomes" id="UP000005408"/>
    </source>
</evidence>
<dbReference type="AlphaFoldDB" id="A0A8W8MML3"/>
<evidence type="ECO:0000256" key="1">
    <source>
        <dbReference type="SAM" id="SignalP"/>
    </source>
</evidence>
<keyword evidence="3" id="KW-1185">Reference proteome</keyword>
<proteinExistence type="predicted"/>
<sequence length="86" mass="9677">MLVADIMAWSLLMNLMIHVECRKGICNFLTVAEEYTRIHSPHLSQELCSIGSLNLVLLQGHGPQRIAGQRSIYELSVGPLMKPWIC</sequence>